<evidence type="ECO:0000256" key="1">
    <source>
        <dbReference type="ARBA" id="ARBA00008857"/>
    </source>
</evidence>
<dbReference type="RefSeq" id="WP_340240739.1">
    <property type="nucleotide sequence ID" value="NZ_JBBEWC010000025.1"/>
</dbReference>
<dbReference type="PANTHER" id="PTHR30349:SF64">
    <property type="entry name" value="PROPHAGE INTEGRASE INTD-RELATED"/>
    <property type="match status" value="1"/>
</dbReference>
<dbReference type="Pfam" id="PF13102">
    <property type="entry name" value="Phage_int_SAM_5"/>
    <property type="match status" value="1"/>
</dbReference>
<keyword evidence="2" id="KW-0238">DNA-binding</keyword>
<evidence type="ECO:0000256" key="2">
    <source>
        <dbReference type="ARBA" id="ARBA00023125"/>
    </source>
</evidence>
<evidence type="ECO:0000259" key="4">
    <source>
        <dbReference type="PROSITE" id="PS51898"/>
    </source>
</evidence>
<dbReference type="SUPFAM" id="SSF56349">
    <property type="entry name" value="DNA breaking-rejoining enzymes"/>
    <property type="match status" value="1"/>
</dbReference>
<evidence type="ECO:0000256" key="3">
    <source>
        <dbReference type="ARBA" id="ARBA00023172"/>
    </source>
</evidence>
<dbReference type="CDD" id="cd00397">
    <property type="entry name" value="DNA_BRE_C"/>
    <property type="match status" value="1"/>
</dbReference>
<dbReference type="Gene3D" id="1.10.443.10">
    <property type="entry name" value="Intergrase catalytic core"/>
    <property type="match status" value="1"/>
</dbReference>
<dbReference type="PROSITE" id="PS51898">
    <property type="entry name" value="TYR_RECOMBINASE"/>
    <property type="match status" value="1"/>
</dbReference>
<dbReference type="Proteomes" id="UP001597510">
    <property type="component" value="Unassembled WGS sequence"/>
</dbReference>
<sequence>MKQVINNNIILSTATNPILKDYNGDASKRWYIEYYVNNIISNTQSRKREWISSKLDEKQRYNEAEKRILAITQKANEAHKQPEGSPMTVLKIKAVLLHVIGEMKLRDKSKSTYNTSVYHLCNFLKHTRIANITDINQDLVNEFFDSFAPSYNPNTVKSTLNHLKSTFSEALRKKLISVNPFMGIRLNIAKNDGDFNTPFNDYEKAAVEKHLKEHNYRLYLFTRFVFYAFLRPKELRHIKVGDIDLRLKTIKVKGEVSKTNTLDIIPILKPLYDLIEENELLNYPASFYLFGKNMMPSAEKLPANYATSEHKKVLKELEIYKERITTLYAWKHTGNIHAYLAGMDIKMIQRINRHKSLATTEIYLKKIGLFLDRAIFDFAY</sequence>
<comment type="caution">
    <text evidence="5">The sequence shown here is derived from an EMBL/GenBank/DDBJ whole genome shotgun (WGS) entry which is preliminary data.</text>
</comment>
<dbReference type="InterPro" id="IPR011010">
    <property type="entry name" value="DNA_brk_join_enz"/>
</dbReference>
<dbReference type="Pfam" id="PF00589">
    <property type="entry name" value="Phage_integrase"/>
    <property type="match status" value="1"/>
</dbReference>
<evidence type="ECO:0000313" key="6">
    <source>
        <dbReference type="Proteomes" id="UP001597510"/>
    </source>
</evidence>
<organism evidence="5 6">
    <name type="scientific">Emticicia soli</name>
    <dbReference type="NCBI Taxonomy" id="2027878"/>
    <lineage>
        <taxon>Bacteria</taxon>
        <taxon>Pseudomonadati</taxon>
        <taxon>Bacteroidota</taxon>
        <taxon>Cytophagia</taxon>
        <taxon>Cytophagales</taxon>
        <taxon>Leadbetterellaceae</taxon>
        <taxon>Emticicia</taxon>
    </lineage>
</organism>
<keyword evidence="6" id="KW-1185">Reference proteome</keyword>
<protein>
    <submittedName>
        <fullName evidence="5">Tyrosine-type recombinase/integrase</fullName>
    </submittedName>
</protein>
<dbReference type="Gene3D" id="1.10.150.130">
    <property type="match status" value="1"/>
</dbReference>
<dbReference type="InterPro" id="IPR002104">
    <property type="entry name" value="Integrase_catalytic"/>
</dbReference>
<dbReference type="InterPro" id="IPR010998">
    <property type="entry name" value="Integrase_recombinase_N"/>
</dbReference>
<comment type="similarity">
    <text evidence="1">Belongs to the 'phage' integrase family.</text>
</comment>
<dbReference type="PANTHER" id="PTHR30349">
    <property type="entry name" value="PHAGE INTEGRASE-RELATED"/>
    <property type="match status" value="1"/>
</dbReference>
<dbReference type="InterPro" id="IPR025269">
    <property type="entry name" value="SAM-like_dom"/>
</dbReference>
<gene>
    <name evidence="5" type="ORF">ACFSR2_20430</name>
</gene>
<dbReference type="InterPro" id="IPR013762">
    <property type="entry name" value="Integrase-like_cat_sf"/>
</dbReference>
<dbReference type="EMBL" id="JBHULC010000032">
    <property type="protein sequence ID" value="MFD2523276.1"/>
    <property type="molecule type" value="Genomic_DNA"/>
</dbReference>
<proteinExistence type="inferred from homology"/>
<accession>A0ABW5JBU8</accession>
<feature type="domain" description="Tyr recombinase" evidence="4">
    <location>
        <begin position="194"/>
        <end position="377"/>
    </location>
</feature>
<evidence type="ECO:0000313" key="5">
    <source>
        <dbReference type="EMBL" id="MFD2523276.1"/>
    </source>
</evidence>
<keyword evidence="3" id="KW-0233">DNA recombination</keyword>
<dbReference type="InterPro" id="IPR050090">
    <property type="entry name" value="Tyrosine_recombinase_XerCD"/>
</dbReference>
<reference evidence="6" key="1">
    <citation type="journal article" date="2019" name="Int. J. Syst. Evol. Microbiol.">
        <title>The Global Catalogue of Microorganisms (GCM) 10K type strain sequencing project: providing services to taxonomists for standard genome sequencing and annotation.</title>
        <authorList>
            <consortium name="The Broad Institute Genomics Platform"/>
            <consortium name="The Broad Institute Genome Sequencing Center for Infectious Disease"/>
            <person name="Wu L."/>
            <person name="Ma J."/>
        </authorList>
    </citation>
    <scope>NUCLEOTIDE SEQUENCE [LARGE SCALE GENOMIC DNA]</scope>
    <source>
        <strain evidence="6">KCTC 52344</strain>
    </source>
</reference>
<name>A0ABW5JBU8_9BACT</name>